<feature type="region of interest" description="Disordered" evidence="1">
    <location>
        <begin position="1"/>
        <end position="25"/>
    </location>
</feature>
<reference evidence="2 3" key="1">
    <citation type="submission" date="2016-03" db="EMBL/GenBank/DDBJ databases">
        <title>Comparison of Bacillus endophyticus and B. anthracis characteristics using whole genome sequence analysis and microbiological techniques.</title>
        <authorList>
            <person name="Lekota K.E."/>
            <person name="Mafofo J."/>
            <person name="Rees J."/>
            <person name="Muchadeyi F.C."/>
            <person name="Madoroba E."/>
            <person name="Van Heerden H."/>
        </authorList>
    </citation>
    <scope>NUCLEOTIDE SEQUENCE [LARGE SCALE GENOMIC DNA]</scope>
    <source>
        <strain evidence="2 3">3631_10C</strain>
    </source>
</reference>
<organism evidence="2 3">
    <name type="scientific">Priestia endophytica</name>
    <dbReference type="NCBI Taxonomy" id="135735"/>
    <lineage>
        <taxon>Bacteria</taxon>
        <taxon>Bacillati</taxon>
        <taxon>Bacillota</taxon>
        <taxon>Bacilli</taxon>
        <taxon>Bacillales</taxon>
        <taxon>Bacillaceae</taxon>
        <taxon>Priestia</taxon>
    </lineage>
</organism>
<protein>
    <submittedName>
        <fullName evidence="2">Uncharacterized protein</fullName>
    </submittedName>
</protein>
<evidence type="ECO:0000313" key="3">
    <source>
        <dbReference type="Proteomes" id="UP000250174"/>
    </source>
</evidence>
<evidence type="ECO:0000256" key="1">
    <source>
        <dbReference type="SAM" id="MobiDB-lite"/>
    </source>
</evidence>
<evidence type="ECO:0000313" key="2">
    <source>
        <dbReference type="EMBL" id="RAS75227.1"/>
    </source>
</evidence>
<proteinExistence type="predicted"/>
<comment type="caution">
    <text evidence="2">The sequence shown here is derived from an EMBL/GenBank/DDBJ whole genome shotgun (WGS) entry which is preliminary data.</text>
</comment>
<dbReference type="RefSeq" id="WP_113765831.1">
    <property type="nucleotide sequence ID" value="NZ_LVYK01000037.1"/>
</dbReference>
<gene>
    <name evidence="2" type="ORF">A3864_16305</name>
</gene>
<dbReference type="AlphaFoldDB" id="A0AAX1Q776"/>
<dbReference type="EMBL" id="LVYK01000037">
    <property type="protein sequence ID" value="RAS75227.1"/>
    <property type="molecule type" value="Genomic_DNA"/>
</dbReference>
<sequence>MRKSLHEQLGEHFNIEKRPKEKNRQVYKEKLSQRDLEDLMGVHNRGLTRGAGGAWKQRY</sequence>
<name>A0AAX1Q776_9BACI</name>
<accession>A0AAX1Q776</accession>
<dbReference type="Proteomes" id="UP000250174">
    <property type="component" value="Unassembled WGS sequence"/>
</dbReference>